<sequence length="113" mass="12767">MAQQTGLQFTFTVEGLDASTFAVTEFKGNDTLSLPFSFTIDLASRNSSLTPLETIDRNAKLTVWQHGELQQQWHGIVRQFSQGDTGHSHTIYQVEFVPPLARLALRQNSRIFQ</sequence>
<accession>A0ABX5GR65</accession>
<protein>
    <submittedName>
        <fullName evidence="1">Type VI secretion system tip protein VgrG</fullName>
    </submittedName>
</protein>
<dbReference type="Pfam" id="PF05954">
    <property type="entry name" value="Phage_GPD"/>
    <property type="match status" value="1"/>
</dbReference>
<dbReference type="RefSeq" id="WP_258190928.1">
    <property type="nucleotide sequence ID" value="NZ_PYOP01000018.1"/>
</dbReference>
<name>A0ABX5GR65_9GAMM</name>
<reference evidence="1 2" key="1">
    <citation type="submission" date="2018-03" db="EMBL/GenBank/DDBJ databases">
        <title>Whole genome sequencing of Histamine producing bacteria.</title>
        <authorList>
            <person name="Butler K."/>
        </authorList>
    </citation>
    <scope>NUCLEOTIDE SEQUENCE [LARGE SCALE GENOMIC DNA]</scope>
    <source>
        <strain evidence="1 2">ATCC 51761</strain>
    </source>
</reference>
<dbReference type="EMBL" id="PYOP01000018">
    <property type="protein sequence ID" value="PSW95167.1"/>
    <property type="molecule type" value="Genomic_DNA"/>
</dbReference>
<keyword evidence="2" id="KW-1185">Reference proteome</keyword>
<proteinExistence type="predicted"/>
<organism evidence="1 2">
    <name type="scientific">Photobacterium iliopiscarium</name>
    <dbReference type="NCBI Taxonomy" id="56192"/>
    <lineage>
        <taxon>Bacteria</taxon>
        <taxon>Pseudomonadati</taxon>
        <taxon>Pseudomonadota</taxon>
        <taxon>Gammaproteobacteria</taxon>
        <taxon>Vibrionales</taxon>
        <taxon>Vibrionaceae</taxon>
        <taxon>Photobacterium</taxon>
    </lineage>
</organism>
<evidence type="ECO:0000313" key="2">
    <source>
        <dbReference type="Proteomes" id="UP000241190"/>
    </source>
</evidence>
<evidence type="ECO:0000313" key="1">
    <source>
        <dbReference type="EMBL" id="PSW95167.1"/>
    </source>
</evidence>
<dbReference type="Proteomes" id="UP000241190">
    <property type="component" value="Unassembled WGS sequence"/>
</dbReference>
<dbReference type="Gene3D" id="2.30.110.50">
    <property type="match status" value="1"/>
</dbReference>
<feature type="non-terminal residue" evidence="1">
    <location>
        <position position="113"/>
    </location>
</feature>
<gene>
    <name evidence="1" type="ORF">C9J52_12185</name>
</gene>
<dbReference type="SUPFAM" id="SSF69279">
    <property type="entry name" value="Phage tail proteins"/>
    <property type="match status" value="1"/>
</dbReference>
<comment type="caution">
    <text evidence="1">The sequence shown here is derived from an EMBL/GenBank/DDBJ whole genome shotgun (WGS) entry which is preliminary data.</text>
</comment>